<dbReference type="PANTHER" id="PTHR10642">
    <property type="entry name" value="RIBONUCLEASE H1"/>
    <property type="match status" value="1"/>
</dbReference>
<dbReference type="AlphaFoldDB" id="A0A7T8JU46"/>
<proteinExistence type="inferred from homology"/>
<gene>
    <name evidence="9" type="ORF">FKW44_022644</name>
</gene>
<dbReference type="GO" id="GO:0003676">
    <property type="term" value="F:nucleic acid binding"/>
    <property type="evidence" value="ECO:0007669"/>
    <property type="project" value="InterPro"/>
</dbReference>
<evidence type="ECO:0000313" key="10">
    <source>
        <dbReference type="Proteomes" id="UP000595437"/>
    </source>
</evidence>
<evidence type="ECO:0000256" key="7">
    <source>
        <dbReference type="ARBA" id="ARBA00022801"/>
    </source>
</evidence>
<dbReference type="SUPFAM" id="SSF53098">
    <property type="entry name" value="Ribonuclease H-like"/>
    <property type="match status" value="1"/>
</dbReference>
<dbReference type="EMBL" id="CP045906">
    <property type="protein sequence ID" value="QQP34674.1"/>
    <property type="molecule type" value="Genomic_DNA"/>
</dbReference>
<keyword evidence="5" id="KW-0479">Metal-binding</keyword>
<dbReference type="InterPro" id="IPR002156">
    <property type="entry name" value="RNaseH_domain"/>
</dbReference>
<dbReference type="InterPro" id="IPR012337">
    <property type="entry name" value="RNaseH-like_sf"/>
</dbReference>
<dbReference type="GO" id="GO:0004523">
    <property type="term" value="F:RNA-DNA hybrid ribonuclease activity"/>
    <property type="evidence" value="ECO:0007669"/>
    <property type="project" value="UniProtKB-EC"/>
</dbReference>
<feature type="non-terminal residue" evidence="9">
    <location>
        <position position="1"/>
    </location>
</feature>
<accession>A0A7T8JU46</accession>
<reference evidence="10" key="1">
    <citation type="submission" date="2021-01" db="EMBL/GenBank/DDBJ databases">
        <title>Caligus Genome Assembly.</title>
        <authorList>
            <person name="Gallardo-Escarate C."/>
        </authorList>
    </citation>
    <scope>NUCLEOTIDE SEQUENCE [LARGE SCALE GENOMIC DNA]</scope>
</reference>
<feature type="domain" description="RNase H type-1" evidence="8">
    <location>
        <begin position="22"/>
        <end position="156"/>
    </location>
</feature>
<evidence type="ECO:0000259" key="8">
    <source>
        <dbReference type="PROSITE" id="PS50879"/>
    </source>
</evidence>
<evidence type="ECO:0000256" key="3">
    <source>
        <dbReference type="ARBA" id="ARBA00012180"/>
    </source>
</evidence>
<dbReference type="CDD" id="cd09276">
    <property type="entry name" value="Rnase_HI_RT_non_LTR"/>
    <property type="match status" value="1"/>
</dbReference>
<organism evidence="9 10">
    <name type="scientific">Caligus rogercresseyi</name>
    <name type="common">Sea louse</name>
    <dbReference type="NCBI Taxonomy" id="217165"/>
    <lineage>
        <taxon>Eukaryota</taxon>
        <taxon>Metazoa</taxon>
        <taxon>Ecdysozoa</taxon>
        <taxon>Arthropoda</taxon>
        <taxon>Crustacea</taxon>
        <taxon>Multicrustacea</taxon>
        <taxon>Hexanauplia</taxon>
        <taxon>Copepoda</taxon>
        <taxon>Siphonostomatoida</taxon>
        <taxon>Caligidae</taxon>
        <taxon>Caligus</taxon>
    </lineage>
</organism>
<keyword evidence="4" id="KW-0540">Nuclease</keyword>
<dbReference type="PROSITE" id="PS50879">
    <property type="entry name" value="RNASE_H_1"/>
    <property type="match status" value="1"/>
</dbReference>
<dbReference type="InterPro" id="IPR050092">
    <property type="entry name" value="RNase_H"/>
</dbReference>
<protein>
    <recommendedName>
        <fullName evidence="3">ribonuclease H</fullName>
        <ecNumber evidence="3">3.1.26.4</ecNumber>
    </recommendedName>
</protein>
<keyword evidence="7" id="KW-0378">Hydrolase</keyword>
<dbReference type="Pfam" id="PF00075">
    <property type="entry name" value="RNase_H"/>
    <property type="match status" value="1"/>
</dbReference>
<dbReference type="GO" id="GO:0043137">
    <property type="term" value="P:DNA replication, removal of RNA primer"/>
    <property type="evidence" value="ECO:0007669"/>
    <property type="project" value="TreeGrafter"/>
</dbReference>
<dbReference type="EC" id="3.1.26.4" evidence="3"/>
<dbReference type="InterPro" id="IPR036397">
    <property type="entry name" value="RNaseH_sf"/>
</dbReference>
<evidence type="ECO:0000256" key="4">
    <source>
        <dbReference type="ARBA" id="ARBA00022722"/>
    </source>
</evidence>
<evidence type="ECO:0000256" key="2">
    <source>
        <dbReference type="ARBA" id="ARBA00005300"/>
    </source>
</evidence>
<dbReference type="PANTHER" id="PTHR10642:SF26">
    <property type="entry name" value="RIBONUCLEASE H1"/>
    <property type="match status" value="1"/>
</dbReference>
<evidence type="ECO:0000256" key="5">
    <source>
        <dbReference type="ARBA" id="ARBA00022723"/>
    </source>
</evidence>
<keyword evidence="10" id="KW-1185">Reference proteome</keyword>
<dbReference type="OrthoDB" id="3265515at2759"/>
<name>A0A7T8JU46_CALRO</name>
<dbReference type="Gene3D" id="3.30.420.10">
    <property type="entry name" value="Ribonuclease H-like superfamily/Ribonuclease H"/>
    <property type="match status" value="1"/>
</dbReference>
<comment type="catalytic activity">
    <reaction evidence="1">
        <text>Endonucleolytic cleavage to 5'-phosphomonoester.</text>
        <dbReference type="EC" id="3.1.26.4"/>
    </reaction>
</comment>
<sequence>KYNGPSDYIKGDLVWINNNRIECQDTIIYTDGSKDQDGNTGTGWAITRGDMTLHHSLASLKIEASVFQAEVLAISRSVEDLLKLEKPTKNIVVRSDSQSAIAALLNPLTKSSIVKECKETLIRAKREKNIYLEWCKGHSDITGNEFADYLAKSGCESQNQICTGVPPNYVKKAVDSLFYQRWSSRHKNSVTMKHTRLMLKTPQQNTIKFRRENMKLLVQAVTGHGPFLSHLSKWKNISPICDLCTEEPQTADNLINRCPALSYERHEVSQEEDENIRIFKFKQCNIMKILL</sequence>
<dbReference type="GO" id="GO:0046872">
    <property type="term" value="F:metal ion binding"/>
    <property type="evidence" value="ECO:0007669"/>
    <property type="project" value="UniProtKB-KW"/>
</dbReference>
<comment type="similarity">
    <text evidence="2">Belongs to the RNase H family.</text>
</comment>
<evidence type="ECO:0000256" key="6">
    <source>
        <dbReference type="ARBA" id="ARBA00022759"/>
    </source>
</evidence>
<keyword evidence="6" id="KW-0255">Endonuclease</keyword>
<dbReference type="Proteomes" id="UP000595437">
    <property type="component" value="Chromosome 17"/>
</dbReference>
<evidence type="ECO:0000313" key="9">
    <source>
        <dbReference type="EMBL" id="QQP34674.1"/>
    </source>
</evidence>
<evidence type="ECO:0000256" key="1">
    <source>
        <dbReference type="ARBA" id="ARBA00000077"/>
    </source>
</evidence>